<dbReference type="EMBL" id="CP017077">
    <property type="protein sequence ID" value="AOR80385.1"/>
    <property type="molecule type" value="Genomic_DNA"/>
</dbReference>
<evidence type="ECO:0000313" key="5">
    <source>
        <dbReference type="EMBL" id="AOR80385.1"/>
    </source>
</evidence>
<keyword evidence="3" id="KW-0560">Oxidoreductase</keyword>
<dbReference type="InterPro" id="IPR023753">
    <property type="entry name" value="FAD/NAD-binding_dom"/>
</dbReference>
<sequence>MKQPLDCLVIGAGPAGLTAAIYLARFHFSIAIVDGGHSRASLIPRTHNHAGYPGGIAGTELLRLMRAQAADFGAIVTEGLVEGLERAEEGFVARAQGREWSARTVLLCTGVINNRPQIALDIHNAALRRGLLRYCPICDGYEVTDKRVGVLGTRSHGFKEATFLRMYTRDVTLIATDGEHDLSDDEKRRLAVAGVVLIDGPCAPLRLEDAQIVVPTPRGELKFDSVYPALGSIIRSELATAIGAEGADDGCLIVDEHQRTSLPGLYAAGDVAKGLDQISHAMGEAGVAAVTIRNDLAERGILLR</sequence>
<organism evidence="5 6">
    <name type="scientific">Novosphingobium resinovorum</name>
    <dbReference type="NCBI Taxonomy" id="158500"/>
    <lineage>
        <taxon>Bacteria</taxon>
        <taxon>Pseudomonadati</taxon>
        <taxon>Pseudomonadota</taxon>
        <taxon>Alphaproteobacteria</taxon>
        <taxon>Sphingomonadales</taxon>
        <taxon>Sphingomonadaceae</taxon>
        <taxon>Novosphingobium</taxon>
    </lineage>
</organism>
<dbReference type="InterPro" id="IPR036188">
    <property type="entry name" value="FAD/NAD-bd_sf"/>
</dbReference>
<protein>
    <recommendedName>
        <fullName evidence="1">Thioredoxin reductase</fullName>
    </recommendedName>
</protein>
<dbReference type="RefSeq" id="WP_069709774.1">
    <property type="nucleotide sequence ID" value="NZ_CP017077.1"/>
</dbReference>
<keyword evidence="6" id="KW-1185">Reference proteome</keyword>
<dbReference type="PANTHER" id="PTHR48105">
    <property type="entry name" value="THIOREDOXIN REDUCTASE 1-RELATED-RELATED"/>
    <property type="match status" value="1"/>
</dbReference>
<feature type="domain" description="FAD/NAD(P)-binding" evidence="4">
    <location>
        <begin position="6"/>
        <end position="285"/>
    </location>
</feature>
<dbReference type="Proteomes" id="UP000094626">
    <property type="component" value="Plasmid pSA2"/>
</dbReference>
<dbReference type="PRINTS" id="PR00368">
    <property type="entry name" value="FADPNR"/>
</dbReference>
<dbReference type="KEGG" id="nre:BES08_26245"/>
<dbReference type="OrthoDB" id="9786503at2"/>
<dbReference type="PRINTS" id="PR00469">
    <property type="entry name" value="PNDRDTASEII"/>
</dbReference>
<name>A0A1D8AE94_9SPHN</name>
<evidence type="ECO:0000256" key="2">
    <source>
        <dbReference type="ARBA" id="ARBA00022630"/>
    </source>
</evidence>
<reference evidence="6" key="1">
    <citation type="journal article" date="2017" name="J. Biotechnol.">
        <title>Complete genome sequence of Novosphingobium resinovorum SA1, a versatile xenobiotic-degrading bacterium capable of utilizing sulfanilic acid.</title>
        <authorList>
            <person name="Hegedus B."/>
            <person name="Kos P.B."/>
            <person name="Balint B."/>
            <person name="Maroti G."/>
            <person name="Gan H.M."/>
            <person name="Perei K."/>
            <person name="Rakhely G."/>
        </authorList>
    </citation>
    <scope>NUCLEOTIDE SEQUENCE [LARGE SCALE GENOMIC DNA]</scope>
    <source>
        <strain evidence="6">SA1</strain>
    </source>
</reference>
<dbReference type="GO" id="GO:0016491">
    <property type="term" value="F:oxidoreductase activity"/>
    <property type="evidence" value="ECO:0007669"/>
    <property type="project" value="UniProtKB-KW"/>
</dbReference>
<dbReference type="SUPFAM" id="SSF51905">
    <property type="entry name" value="FAD/NAD(P)-binding domain"/>
    <property type="match status" value="1"/>
</dbReference>
<evidence type="ECO:0000256" key="3">
    <source>
        <dbReference type="ARBA" id="ARBA00023002"/>
    </source>
</evidence>
<keyword evidence="5" id="KW-0614">Plasmid</keyword>
<evidence type="ECO:0000256" key="1">
    <source>
        <dbReference type="ARBA" id="ARBA00018719"/>
    </source>
</evidence>
<dbReference type="Pfam" id="PF07992">
    <property type="entry name" value="Pyr_redox_2"/>
    <property type="match status" value="1"/>
</dbReference>
<dbReference type="InterPro" id="IPR050097">
    <property type="entry name" value="Ferredoxin-NADP_redctase_2"/>
</dbReference>
<evidence type="ECO:0000313" key="6">
    <source>
        <dbReference type="Proteomes" id="UP000094626"/>
    </source>
</evidence>
<keyword evidence="2" id="KW-0285">Flavoprotein</keyword>
<evidence type="ECO:0000259" key="4">
    <source>
        <dbReference type="Pfam" id="PF07992"/>
    </source>
</evidence>
<gene>
    <name evidence="5" type="ORF">BES08_26245</name>
</gene>
<proteinExistence type="predicted"/>
<dbReference type="Gene3D" id="3.50.50.60">
    <property type="entry name" value="FAD/NAD(P)-binding domain"/>
    <property type="match status" value="2"/>
</dbReference>
<geneLocation type="plasmid" evidence="5 6">
    <name>pSA2</name>
</geneLocation>
<dbReference type="AlphaFoldDB" id="A0A1D8AE94"/>
<accession>A0A1D8AE94</accession>